<keyword evidence="2" id="KW-1133">Transmembrane helix</keyword>
<organism evidence="3 4">
    <name type="scientific">Trypanosoma cruzi marinkellei</name>
    <dbReference type="NCBI Taxonomy" id="85056"/>
    <lineage>
        <taxon>Eukaryota</taxon>
        <taxon>Discoba</taxon>
        <taxon>Euglenozoa</taxon>
        <taxon>Kinetoplastea</taxon>
        <taxon>Metakinetoplastina</taxon>
        <taxon>Trypanosomatida</taxon>
        <taxon>Trypanosomatidae</taxon>
        <taxon>Trypanosoma</taxon>
        <taxon>Schizotrypanum</taxon>
    </lineage>
</organism>
<keyword evidence="2" id="KW-0472">Membrane</keyword>
<name>K2M084_TRYCR</name>
<feature type="region of interest" description="Disordered" evidence="1">
    <location>
        <begin position="101"/>
        <end position="128"/>
    </location>
</feature>
<gene>
    <name evidence="3" type="ORF">MOQ_007890</name>
</gene>
<feature type="compositionally biased region" description="Basic residues" evidence="1">
    <location>
        <begin position="25"/>
        <end position="35"/>
    </location>
</feature>
<evidence type="ECO:0000256" key="2">
    <source>
        <dbReference type="SAM" id="Phobius"/>
    </source>
</evidence>
<keyword evidence="4" id="KW-1185">Reference proteome</keyword>
<evidence type="ECO:0000256" key="1">
    <source>
        <dbReference type="SAM" id="MobiDB-lite"/>
    </source>
</evidence>
<proteinExistence type="predicted"/>
<evidence type="ECO:0000313" key="3">
    <source>
        <dbReference type="EMBL" id="EKF28368.1"/>
    </source>
</evidence>
<dbReference type="EMBL" id="AHKC01015863">
    <property type="protein sequence ID" value="EKF28368.1"/>
    <property type="molecule type" value="Genomic_DNA"/>
</dbReference>
<protein>
    <submittedName>
        <fullName evidence="3">Protein transport protein Sec23A, putative</fullName>
    </submittedName>
</protein>
<sequence length="282" mass="32318">MLEQQKKTMAVPCMTPLKQQERKEILHRKTSHRKRDREEWERKKPQRTGKTTNTPEVTFRYALPPPPSSITRRGPFHNKINANRPFAPHPQFCQCKVQKRNPKANERAGPHEKKHNAGGGGGAGPGGKEAGLRLQKTRVFGVLCFLPSVEIKNACLNCRRCVRARGWFDSGLWIRVWACFYVSSIGRRAPVAWRAALPSTRRASVIDLEVYVYFSTFLVLPVYSTFVMNFNFAVVVFWGGLRLFWGWLFGFLFCFNVALRFVLGDGLLMMPVVEYSFSLIMC</sequence>
<evidence type="ECO:0000313" key="4">
    <source>
        <dbReference type="Proteomes" id="UP000007350"/>
    </source>
</evidence>
<feature type="transmembrane region" description="Helical" evidence="2">
    <location>
        <begin position="210"/>
        <end position="238"/>
    </location>
</feature>
<accession>K2M084</accession>
<dbReference type="AlphaFoldDB" id="K2M084"/>
<feature type="compositionally biased region" description="Gly residues" evidence="1">
    <location>
        <begin position="117"/>
        <end position="128"/>
    </location>
</feature>
<reference evidence="3 4" key="1">
    <citation type="journal article" date="2012" name="BMC Genomics">
        <title>Comparative genomic analysis of human infective Trypanosoma cruzi lineages with the bat-restricted subspecies T. cruzi marinkellei.</title>
        <authorList>
            <person name="Franzen O."/>
            <person name="Talavera-Lopez C."/>
            <person name="Ochaya S."/>
            <person name="Butler C.E."/>
            <person name="Messenger L.A."/>
            <person name="Lewis M.D."/>
            <person name="Llewellyn M.S."/>
            <person name="Marinkelle C.J."/>
            <person name="Tyler K.M."/>
            <person name="Miles M.A."/>
            <person name="Andersson B."/>
        </authorList>
    </citation>
    <scope>NUCLEOTIDE SEQUENCE [LARGE SCALE GENOMIC DNA]</scope>
    <source>
        <strain evidence="3 4">B7</strain>
    </source>
</reference>
<feature type="region of interest" description="Disordered" evidence="1">
    <location>
        <begin position="1"/>
        <end position="71"/>
    </location>
</feature>
<comment type="caution">
    <text evidence="3">The sequence shown here is derived from an EMBL/GenBank/DDBJ whole genome shotgun (WGS) entry which is preliminary data.</text>
</comment>
<keyword evidence="2" id="KW-0812">Transmembrane</keyword>
<dbReference type="Proteomes" id="UP000007350">
    <property type="component" value="Unassembled WGS sequence"/>
</dbReference>
<feature type="transmembrane region" description="Helical" evidence="2">
    <location>
        <begin position="244"/>
        <end position="263"/>
    </location>
</feature>